<dbReference type="PROSITE" id="PS51419">
    <property type="entry name" value="RAB"/>
    <property type="match status" value="1"/>
</dbReference>
<protein>
    <submittedName>
        <fullName evidence="4">Rho GTPase</fullName>
    </submittedName>
</protein>
<dbReference type="InterPro" id="IPR027417">
    <property type="entry name" value="P-loop_NTPase"/>
</dbReference>
<evidence type="ECO:0000313" key="5">
    <source>
        <dbReference type="Proteomes" id="UP001565368"/>
    </source>
</evidence>
<dbReference type="Pfam" id="PF00071">
    <property type="entry name" value="Ras"/>
    <property type="match status" value="1"/>
</dbReference>
<dbReference type="SMART" id="SM00173">
    <property type="entry name" value="RAS"/>
    <property type="match status" value="1"/>
</dbReference>
<dbReference type="PROSITE" id="PS51420">
    <property type="entry name" value="RHO"/>
    <property type="match status" value="1"/>
</dbReference>
<dbReference type="EMBL" id="JBBXJM010000005">
    <property type="protein sequence ID" value="KAL1407041.1"/>
    <property type="molecule type" value="Genomic_DNA"/>
</dbReference>
<sequence length="192" mass="21371">MARKVQKKLVVIGDGGCGKVRPRPRAELTAVFENYVELVAVDDRQVELSLWDTAGQEDFDRLRSLSYESSNIVMICFSVDMPTSLENVETKWIDEVRQFCPGVKVILTACKCDLREDEQVAEKLGQRSQRPTSYDEGLAVAKRIKASRYLECSAKENRGVQEAIEEGARVALGSRARGGGGSLRRSSRCVIL</sequence>
<dbReference type="InterPro" id="IPR003578">
    <property type="entry name" value="Small_GTPase_Rho"/>
</dbReference>
<dbReference type="PROSITE" id="PS51421">
    <property type="entry name" value="RAS"/>
    <property type="match status" value="1"/>
</dbReference>
<dbReference type="Proteomes" id="UP001565368">
    <property type="component" value="Unassembled WGS sequence"/>
</dbReference>
<keyword evidence="2" id="KW-0547">Nucleotide-binding</keyword>
<dbReference type="InterPro" id="IPR005225">
    <property type="entry name" value="Small_GTP-bd"/>
</dbReference>
<dbReference type="RefSeq" id="XP_069206985.1">
    <property type="nucleotide sequence ID" value="XM_069354914.1"/>
</dbReference>
<keyword evidence="1" id="KW-0488">Methylation</keyword>
<dbReference type="SUPFAM" id="SSF52540">
    <property type="entry name" value="P-loop containing nucleoside triphosphate hydrolases"/>
    <property type="match status" value="1"/>
</dbReference>
<proteinExistence type="predicted"/>
<dbReference type="NCBIfam" id="TIGR00231">
    <property type="entry name" value="small_GTP"/>
    <property type="match status" value="1"/>
</dbReference>
<organism evidence="4 5">
    <name type="scientific">Vanrija albida</name>
    <dbReference type="NCBI Taxonomy" id="181172"/>
    <lineage>
        <taxon>Eukaryota</taxon>
        <taxon>Fungi</taxon>
        <taxon>Dikarya</taxon>
        <taxon>Basidiomycota</taxon>
        <taxon>Agaricomycotina</taxon>
        <taxon>Tremellomycetes</taxon>
        <taxon>Trichosporonales</taxon>
        <taxon>Trichosporonaceae</taxon>
        <taxon>Vanrija</taxon>
    </lineage>
</organism>
<evidence type="ECO:0000256" key="3">
    <source>
        <dbReference type="ARBA" id="ARBA00023134"/>
    </source>
</evidence>
<keyword evidence="3" id="KW-0342">GTP-binding</keyword>
<dbReference type="CDD" id="cd00157">
    <property type="entry name" value="Rho"/>
    <property type="match status" value="1"/>
</dbReference>
<evidence type="ECO:0000256" key="2">
    <source>
        <dbReference type="ARBA" id="ARBA00022741"/>
    </source>
</evidence>
<gene>
    <name evidence="4" type="primary">RHO3</name>
    <name evidence="4" type="ORF">Q8F55_006454</name>
</gene>
<dbReference type="PRINTS" id="PR00449">
    <property type="entry name" value="RASTRNSFRMNG"/>
</dbReference>
<dbReference type="SMART" id="SM00175">
    <property type="entry name" value="RAB"/>
    <property type="match status" value="1"/>
</dbReference>
<dbReference type="Gene3D" id="3.40.50.300">
    <property type="entry name" value="P-loop containing nucleotide triphosphate hydrolases"/>
    <property type="match status" value="1"/>
</dbReference>
<keyword evidence="5" id="KW-1185">Reference proteome</keyword>
<comment type="caution">
    <text evidence="4">The sequence shown here is derived from an EMBL/GenBank/DDBJ whole genome shotgun (WGS) entry which is preliminary data.</text>
</comment>
<dbReference type="GeneID" id="95987497"/>
<evidence type="ECO:0000313" key="4">
    <source>
        <dbReference type="EMBL" id="KAL1407041.1"/>
    </source>
</evidence>
<evidence type="ECO:0000256" key="1">
    <source>
        <dbReference type="ARBA" id="ARBA00022481"/>
    </source>
</evidence>
<dbReference type="SMART" id="SM00174">
    <property type="entry name" value="RHO"/>
    <property type="match status" value="1"/>
</dbReference>
<reference evidence="4 5" key="1">
    <citation type="submission" date="2023-08" db="EMBL/GenBank/DDBJ databases">
        <title>Annotated Genome Sequence of Vanrija albida AlHP1.</title>
        <authorList>
            <person name="Herzog R."/>
        </authorList>
    </citation>
    <scope>NUCLEOTIDE SEQUENCE [LARGE SCALE GENOMIC DNA]</scope>
    <source>
        <strain evidence="4 5">AlHP1</strain>
    </source>
</reference>
<name>A0ABR3PXI0_9TREE</name>
<dbReference type="InterPro" id="IPR001806">
    <property type="entry name" value="Small_GTPase"/>
</dbReference>
<accession>A0ABR3PXI0</accession>
<dbReference type="PANTHER" id="PTHR24072">
    <property type="entry name" value="RHO FAMILY GTPASE"/>
    <property type="match status" value="1"/>
</dbReference>